<dbReference type="Gene3D" id="3.40.50.410">
    <property type="entry name" value="von Willebrand factor, type A domain"/>
    <property type="match status" value="1"/>
</dbReference>
<evidence type="ECO:0000256" key="3">
    <source>
        <dbReference type="ARBA" id="ARBA00022729"/>
    </source>
</evidence>
<feature type="compositionally biased region" description="Low complexity" evidence="5">
    <location>
        <begin position="622"/>
        <end position="634"/>
    </location>
</feature>
<evidence type="ECO:0000256" key="4">
    <source>
        <dbReference type="ARBA" id="ARBA00023088"/>
    </source>
</evidence>
<dbReference type="SUPFAM" id="SSF53300">
    <property type="entry name" value="vWA-like"/>
    <property type="match status" value="1"/>
</dbReference>
<keyword evidence="4" id="KW-0572">Peptidoglycan-anchor</keyword>
<evidence type="ECO:0000256" key="6">
    <source>
        <dbReference type="SAM" id="Phobius"/>
    </source>
</evidence>
<protein>
    <submittedName>
        <fullName evidence="9">LPXTG-motif cell wall-anchored protein</fullName>
    </submittedName>
</protein>
<dbReference type="InterPro" id="IPR002035">
    <property type="entry name" value="VWF_A"/>
</dbReference>
<dbReference type="NCBIfam" id="TIGR01167">
    <property type="entry name" value="LPXTG_anchor"/>
    <property type="match status" value="1"/>
</dbReference>
<evidence type="ECO:0000313" key="9">
    <source>
        <dbReference type="EMBL" id="TDP49863.1"/>
    </source>
</evidence>
<dbReference type="InterPro" id="IPR036465">
    <property type="entry name" value="vWFA_dom_sf"/>
</dbReference>
<evidence type="ECO:0000259" key="7">
    <source>
        <dbReference type="PROSITE" id="PS50234"/>
    </source>
</evidence>
<comment type="caution">
    <text evidence="9">The sequence shown here is derived from an EMBL/GenBank/DDBJ whole genome shotgun (WGS) entry which is preliminary data.</text>
</comment>
<reference evidence="9 10" key="1">
    <citation type="submission" date="2019-03" db="EMBL/GenBank/DDBJ databases">
        <title>Genomic Encyclopedia of Type Strains, Phase IV (KMG-IV): sequencing the most valuable type-strain genomes for metagenomic binning, comparative biology and taxonomic classification.</title>
        <authorList>
            <person name="Goeker M."/>
        </authorList>
    </citation>
    <scope>NUCLEOTIDE SEQUENCE [LARGE SCALE GENOMIC DNA]</scope>
    <source>
        <strain evidence="9 10">DSM 28287</strain>
    </source>
</reference>
<keyword evidence="6" id="KW-1133">Transmembrane helix</keyword>
<dbReference type="Proteomes" id="UP000295500">
    <property type="component" value="Unassembled WGS sequence"/>
</dbReference>
<feature type="transmembrane region" description="Helical" evidence="6">
    <location>
        <begin position="674"/>
        <end position="694"/>
    </location>
</feature>
<dbReference type="OrthoDB" id="1837798at2"/>
<feature type="domain" description="VWFA" evidence="7">
    <location>
        <begin position="62"/>
        <end position="196"/>
    </location>
</feature>
<feature type="region of interest" description="Disordered" evidence="5">
    <location>
        <begin position="620"/>
        <end position="668"/>
    </location>
</feature>
<dbReference type="RefSeq" id="WP_133529157.1">
    <property type="nucleotide sequence ID" value="NZ_SNXO01000042.1"/>
</dbReference>
<evidence type="ECO:0000313" key="10">
    <source>
        <dbReference type="Proteomes" id="UP000295500"/>
    </source>
</evidence>
<gene>
    <name evidence="9" type="ORF">EV211_14214</name>
</gene>
<keyword evidence="10" id="KW-1185">Reference proteome</keyword>
<proteinExistence type="predicted"/>
<evidence type="ECO:0000259" key="8">
    <source>
        <dbReference type="PROSITE" id="PS50847"/>
    </source>
</evidence>
<dbReference type="CDD" id="cd00198">
    <property type="entry name" value="vWFA"/>
    <property type="match status" value="1"/>
</dbReference>
<dbReference type="InterPro" id="IPR019931">
    <property type="entry name" value="LPXTG_anchor"/>
</dbReference>
<keyword evidence="3" id="KW-0732">Signal</keyword>
<organism evidence="9 10">
    <name type="scientific">Aminicella lysinilytica</name>
    <dbReference type="NCBI Taxonomy" id="433323"/>
    <lineage>
        <taxon>Bacteria</taxon>
        <taxon>Bacillati</taxon>
        <taxon>Bacillota</taxon>
        <taxon>Clostridia</taxon>
        <taxon>Peptostreptococcales</taxon>
        <taxon>Anaerovoracaceae</taxon>
        <taxon>Aminicella</taxon>
    </lineage>
</organism>
<feature type="domain" description="Gram-positive cocci surface proteins LPxTG" evidence="8">
    <location>
        <begin position="665"/>
        <end position="700"/>
    </location>
</feature>
<evidence type="ECO:0000256" key="1">
    <source>
        <dbReference type="ARBA" id="ARBA00022512"/>
    </source>
</evidence>
<accession>A0A4R6PX51</accession>
<feature type="compositionally biased region" description="Low complexity" evidence="5">
    <location>
        <begin position="644"/>
        <end position="665"/>
    </location>
</feature>
<dbReference type="PROSITE" id="PS50847">
    <property type="entry name" value="GRAM_POS_ANCHORING"/>
    <property type="match status" value="1"/>
</dbReference>
<evidence type="ECO:0000256" key="2">
    <source>
        <dbReference type="ARBA" id="ARBA00022525"/>
    </source>
</evidence>
<evidence type="ECO:0000256" key="5">
    <source>
        <dbReference type="SAM" id="MobiDB-lite"/>
    </source>
</evidence>
<keyword evidence="6" id="KW-0812">Transmembrane</keyword>
<sequence length="700" mass="75491">MVYHLRIFAADDTTSGTTANQEILTTESDGQLISKTASRLDSSDKTNITLSLPSSQQQMTSDVVFVLDCSSCGNTVASQAAELLSGLKDSVTESGASVNIGIVGYRGTAAATYDLQKYDKNSSSQATEINTILSAKKKGEADDGVTEEQNTAFKKYFGDLEKGSNMASGLRAAREMLVGDTSTTASRKYVVLISDGSTYTYPQTEAANDYNTQYSSTTGQGNMGGGLYEWASWFNSDKFKIASNSKLGDSNNWEDYMAYIGKNIDNNVLVDQKYSRGTENAPLAQAIYPNAKNNKQDVSSFYSSTYNGDYPVILNSEKSMYEAANDFKYLKKTAGYNCYVYQVDSTGYEVFDSFINTYLTGISGNSGLSSINDIKNDILYSLGIGSTITDEMGSNFNFIDSTDNITLKVGDNSYKTVAVADDDTTSTTYNFEDSKGNVDFTLTYYANGTDSNSSEHFVFKANKAVSNFQHITLNYSEQLDLTKKSTASGTHYVKTNGDKTVLDALDSNENLTTSYTASPVLSYTIQDNTPIVSYSTYNVVGNYYTSKDKGATYTLDNATPLELQTPQTVQVGSAISVTPIESWATYGSNGYILNTGNSVTTKTAVYDAASNTLTLNYYRMTDSSSDDPNNNNNNGKKPGHDTDNNSGNNSGNGSDSNSASNNASAPNTGDTSDLGLWIILGGSSIALAGVLIALRKRQQN</sequence>
<keyword evidence="1" id="KW-0134">Cell wall</keyword>
<name>A0A4R6PX51_9FIRM</name>
<dbReference type="AlphaFoldDB" id="A0A4R6PX51"/>
<dbReference type="PROSITE" id="PS50234">
    <property type="entry name" value="VWFA"/>
    <property type="match status" value="1"/>
</dbReference>
<keyword evidence="2" id="KW-0964">Secreted</keyword>
<dbReference type="EMBL" id="SNXO01000042">
    <property type="protein sequence ID" value="TDP49863.1"/>
    <property type="molecule type" value="Genomic_DNA"/>
</dbReference>
<keyword evidence="6" id="KW-0472">Membrane</keyword>